<dbReference type="Pfam" id="PF12796">
    <property type="entry name" value="Ank_2"/>
    <property type="match status" value="1"/>
</dbReference>
<dbReference type="PANTHER" id="PTHR24193:SF121">
    <property type="entry name" value="ADA2A-CONTAINING COMPLEX COMPONENT 3, ISOFORM D"/>
    <property type="match status" value="1"/>
</dbReference>
<evidence type="ECO:0000256" key="2">
    <source>
        <dbReference type="ARBA" id="ARBA00023043"/>
    </source>
</evidence>
<comment type="caution">
    <text evidence="3">The sequence shown here is derived from an EMBL/GenBank/DDBJ whole genome shotgun (WGS) entry which is preliminary data.</text>
</comment>
<keyword evidence="4" id="KW-1185">Reference proteome</keyword>
<protein>
    <submittedName>
        <fullName evidence="3">Ankyrin repeat</fullName>
    </submittedName>
</protein>
<evidence type="ECO:0000256" key="1">
    <source>
        <dbReference type="ARBA" id="ARBA00022737"/>
    </source>
</evidence>
<dbReference type="PANTHER" id="PTHR24193">
    <property type="entry name" value="ANKYRIN REPEAT PROTEIN"/>
    <property type="match status" value="1"/>
</dbReference>
<evidence type="ECO:0000313" key="3">
    <source>
        <dbReference type="EMBL" id="VBB18139.1"/>
    </source>
</evidence>
<dbReference type="PRINTS" id="PR01415">
    <property type="entry name" value="ANKYRIN"/>
</dbReference>
<keyword evidence="1" id="KW-0677">Repeat</keyword>
<dbReference type="EMBL" id="UPSH01000001">
    <property type="protein sequence ID" value="VBB18139.1"/>
    <property type="molecule type" value="Genomic_DNA"/>
</dbReference>
<dbReference type="GO" id="GO:0000976">
    <property type="term" value="F:transcription cis-regulatory region binding"/>
    <property type="evidence" value="ECO:0007669"/>
    <property type="project" value="TreeGrafter"/>
</dbReference>
<dbReference type="InterPro" id="IPR002110">
    <property type="entry name" value="Ankyrin_rpt"/>
</dbReference>
<organism evidence="3 4">
    <name type="scientific">Yasminevirus sp. GU-2018</name>
    <dbReference type="NCBI Taxonomy" id="2420051"/>
    <lineage>
        <taxon>Viruses</taxon>
        <taxon>Varidnaviria</taxon>
        <taxon>Bamfordvirae</taxon>
        <taxon>Nucleocytoviricota</taxon>
        <taxon>Megaviricetes</taxon>
        <taxon>Imitervirales</taxon>
        <taxon>Mimiviridae</taxon>
        <taxon>Klosneuvirinae</taxon>
        <taxon>Yasminevirus</taxon>
        <taxon>Yasminevirus saudimassiliense</taxon>
    </lineage>
</organism>
<dbReference type="InterPro" id="IPR050663">
    <property type="entry name" value="Ankyrin-SOCS_Box"/>
</dbReference>
<keyword evidence="2" id="KW-0040">ANK repeat</keyword>
<dbReference type="SMART" id="SM00248">
    <property type="entry name" value="ANK"/>
    <property type="match status" value="4"/>
</dbReference>
<accession>A0A5K0U7V7</accession>
<dbReference type="GO" id="GO:0045944">
    <property type="term" value="P:positive regulation of transcription by RNA polymerase II"/>
    <property type="evidence" value="ECO:0007669"/>
    <property type="project" value="TreeGrafter"/>
</dbReference>
<gene>
    <name evidence="3" type="ORF">YASMINEVIRUS_602</name>
</gene>
<dbReference type="CDD" id="cd16449">
    <property type="entry name" value="RING-HC"/>
    <property type="match status" value="1"/>
</dbReference>
<dbReference type="PROSITE" id="PS50088">
    <property type="entry name" value="ANK_REPEAT"/>
    <property type="match status" value="3"/>
</dbReference>
<proteinExistence type="predicted"/>
<dbReference type="PROSITE" id="PS50297">
    <property type="entry name" value="ANK_REP_REGION"/>
    <property type="match status" value="3"/>
</dbReference>
<evidence type="ECO:0000313" key="4">
    <source>
        <dbReference type="Proteomes" id="UP000594342"/>
    </source>
</evidence>
<dbReference type="InterPro" id="IPR036770">
    <property type="entry name" value="Ankyrin_rpt-contain_sf"/>
</dbReference>
<dbReference type="Gene3D" id="1.25.40.20">
    <property type="entry name" value="Ankyrin repeat-containing domain"/>
    <property type="match status" value="3"/>
</dbReference>
<dbReference type="Proteomes" id="UP000594342">
    <property type="component" value="Unassembled WGS sequence"/>
</dbReference>
<sequence length="261" mass="28437">MTAIVQHNCGVSKHKGENLVLPCNHSVCHQCWFGAIVSGRANCAYCEFTSDDLHTFAEQKNTHGDTPLHNVIFSGLSEKIIEVLINKGADVNACNNSCGTPLHCAIMSGSSEKIIEVLINNGANVNARNNYGQTPLHYIDSASIDSTSIESIKLLIKHGANVNAKDNNGDVPLFSAFYAKVNENFSETQKIEVILELLKNGADIKMANNEGELPFEKAIDEGVCSADTIYNILKRTNADASILLCIKLLSKINNKHQSEHK</sequence>
<dbReference type="SUPFAM" id="SSF57850">
    <property type="entry name" value="RING/U-box"/>
    <property type="match status" value="1"/>
</dbReference>
<reference evidence="3 4" key="1">
    <citation type="submission" date="2018-10" db="EMBL/GenBank/DDBJ databases">
        <authorList>
            <consortium name="IHU Genomes"/>
        </authorList>
    </citation>
    <scope>NUCLEOTIDE SEQUENCE [LARGE SCALE GENOMIC DNA]</scope>
    <source>
        <strain evidence="3 4">A1</strain>
    </source>
</reference>
<name>A0A5K0U7V7_9VIRU</name>
<dbReference type="SUPFAM" id="SSF48403">
    <property type="entry name" value="Ankyrin repeat"/>
    <property type="match status" value="1"/>
</dbReference>